<name>A0A0C3KTW3_PISTI</name>
<dbReference type="InterPro" id="IPR021133">
    <property type="entry name" value="HEAT_type_2"/>
</dbReference>
<dbReference type="Pfam" id="PF20175">
    <property type="entry name" value="Tra1_central"/>
    <property type="match status" value="1"/>
</dbReference>
<dbReference type="Pfam" id="PF20206">
    <property type="entry name" value="Tra1_ring"/>
    <property type="match status" value="2"/>
</dbReference>
<dbReference type="PROSITE" id="PS50077">
    <property type="entry name" value="HEAT_REPEAT"/>
    <property type="match status" value="1"/>
</dbReference>
<dbReference type="InterPro" id="IPR014009">
    <property type="entry name" value="PIK_FAT"/>
</dbReference>
<comment type="similarity">
    <text evidence="1">Belongs to the PI3/PI4-kinase family. TRA1 subfamily.</text>
</comment>
<organism evidence="6 7">
    <name type="scientific">Pisolithus tinctorius Marx 270</name>
    <dbReference type="NCBI Taxonomy" id="870435"/>
    <lineage>
        <taxon>Eukaryota</taxon>
        <taxon>Fungi</taxon>
        <taxon>Dikarya</taxon>
        <taxon>Basidiomycota</taxon>
        <taxon>Agaricomycotina</taxon>
        <taxon>Agaricomycetes</taxon>
        <taxon>Agaricomycetidae</taxon>
        <taxon>Boletales</taxon>
        <taxon>Sclerodermatineae</taxon>
        <taxon>Pisolithaceae</taxon>
        <taxon>Pisolithus</taxon>
    </lineage>
</organism>
<dbReference type="Pfam" id="PF02259">
    <property type="entry name" value="FAT"/>
    <property type="match status" value="1"/>
</dbReference>
<dbReference type="Pfam" id="PF00454">
    <property type="entry name" value="PI3_PI4_kinase"/>
    <property type="match status" value="1"/>
</dbReference>
<dbReference type="PROSITE" id="PS51189">
    <property type="entry name" value="FAT"/>
    <property type="match status" value="1"/>
</dbReference>
<dbReference type="Proteomes" id="UP000054217">
    <property type="component" value="Unassembled WGS sequence"/>
</dbReference>
<feature type="domain" description="PI3K/PI4K catalytic" evidence="4">
    <location>
        <begin position="3179"/>
        <end position="3509"/>
    </location>
</feature>
<evidence type="ECO:0000256" key="1">
    <source>
        <dbReference type="ARBA" id="ARBA00007234"/>
    </source>
</evidence>
<dbReference type="InterPro" id="IPR000403">
    <property type="entry name" value="PI3/4_kinase_cat_dom"/>
</dbReference>
<dbReference type="InterPro" id="IPR016024">
    <property type="entry name" value="ARM-type_fold"/>
</dbReference>
<feature type="repeat" description="HEAT" evidence="2">
    <location>
        <begin position="2368"/>
        <end position="2403"/>
    </location>
</feature>
<dbReference type="OrthoDB" id="5570127at2759"/>
<dbReference type="PROSITE" id="PS50290">
    <property type="entry name" value="PI3_4_KINASE_3"/>
    <property type="match status" value="1"/>
</dbReference>
<protein>
    <recommendedName>
        <fullName evidence="8">Non-specific serine/threonine protein kinase</fullName>
    </recommendedName>
</protein>
<evidence type="ECO:0000259" key="4">
    <source>
        <dbReference type="PROSITE" id="PS50290"/>
    </source>
</evidence>
<dbReference type="GO" id="GO:0000124">
    <property type="term" value="C:SAGA complex"/>
    <property type="evidence" value="ECO:0007669"/>
    <property type="project" value="TreeGrafter"/>
</dbReference>
<dbReference type="FunCoup" id="A0A0C3KTW3">
    <property type="interactions" value="731"/>
</dbReference>
<dbReference type="InParanoid" id="A0A0C3KTW3"/>
<dbReference type="InterPro" id="IPR046807">
    <property type="entry name" value="Tra1_central"/>
</dbReference>
<gene>
    <name evidence="6" type="ORF">M404DRAFT_13072</name>
</gene>
<dbReference type="GO" id="GO:0035267">
    <property type="term" value="C:NuA4 histone acetyltransferase complex"/>
    <property type="evidence" value="ECO:0007669"/>
    <property type="project" value="TreeGrafter"/>
</dbReference>
<dbReference type="SUPFAM" id="SSF56112">
    <property type="entry name" value="Protein kinase-like (PK-like)"/>
    <property type="match status" value="1"/>
</dbReference>
<dbReference type="InterPro" id="IPR046805">
    <property type="entry name" value="Tra1_ring"/>
</dbReference>
<dbReference type="SUPFAM" id="SSF48371">
    <property type="entry name" value="ARM repeat"/>
    <property type="match status" value="3"/>
</dbReference>
<proteinExistence type="inferred from homology"/>
<feature type="compositionally biased region" description="Low complexity" evidence="3">
    <location>
        <begin position="2965"/>
        <end position="2983"/>
    </location>
</feature>
<evidence type="ECO:0000313" key="7">
    <source>
        <dbReference type="Proteomes" id="UP000054217"/>
    </source>
</evidence>
<dbReference type="PANTHER" id="PTHR11139:SF1">
    <property type="entry name" value="TRANSFORMATION_TRANSCRIPTION DOMAIN-ASSOCIATED PROTEIN"/>
    <property type="match status" value="1"/>
</dbReference>
<dbReference type="InterPro" id="IPR011009">
    <property type="entry name" value="Kinase-like_dom_sf"/>
</dbReference>
<dbReference type="EMBL" id="KN831947">
    <property type="protein sequence ID" value="KIO12997.1"/>
    <property type="molecule type" value="Genomic_DNA"/>
</dbReference>
<dbReference type="CDD" id="cd05163">
    <property type="entry name" value="PIKK_TRRAP"/>
    <property type="match status" value="1"/>
</dbReference>
<dbReference type="GO" id="GO:0006281">
    <property type="term" value="P:DNA repair"/>
    <property type="evidence" value="ECO:0007669"/>
    <property type="project" value="TreeGrafter"/>
</dbReference>
<evidence type="ECO:0008006" key="8">
    <source>
        <dbReference type="Google" id="ProtNLM"/>
    </source>
</evidence>
<dbReference type="InterPro" id="IPR003151">
    <property type="entry name" value="PIK-rel_kinase_FAT"/>
</dbReference>
<dbReference type="STRING" id="870435.A0A0C3KTW3"/>
<evidence type="ECO:0000256" key="3">
    <source>
        <dbReference type="SAM" id="MobiDB-lite"/>
    </source>
</evidence>
<sequence length="3550" mass="402268">MDNIPQLGTAADLELRAARIADPGIDLKTKHTVACELREMIDTVRDADSARVFPQMIPLLLAILRSGDASFQKDTLEFQFRRVLLEVLHRVPYSDVIRPQALSLLSGMLHILHHDNEENGVTSCKIIIDLLRSFRALTEELVAEFMSILQEVFRNIKGLVEETLSEESPVLDPNVVMPSTRSFKVLAEMGMVVVTFSQSHRPMVVTLIQTTLGLNFEVLALESSAQRKAREDYEAMGSYWAGMAPTIKNPSAYADFVNAQIKMVSYVAYVIRGFGEQFESFGERLILSALRLLQDLPANSIQARKDLMVVLRHLIGTPHRKALLPHIDKLFDEQVLLGTGVGSRETIRPAAYASLADLVHHLRGELSAEQLAKVAKLYSTLLHNPYLGHNLHTLFSKMMFGLIENITAKATPQAAACILGAMFETCVDRVEAMTNILEMTTEHVENAKRGEESQTLPLLIERARPVAGAAYAVEKPEEVIQECRYLFRTLLHGFRVCLAGLKKCDGAIPDGTLIFRLFASCVKCMVLVDAEPREATEIMDWFSAVLLEVNLHVFQEVWTHKIETFVQASVKRATLLHICQTLFSREAVSPTLVAIVLRFLIDRLPQLGEYEDPRAVVSIRLFKMAFSAVTAFPISNEPILASHLAKLIMDCFPLAAKATKPTNYYHLLRGLFRAIGGGGGRFELLYKEVLPLLPEMLESLNRQLFASDGISREMIVELCLTVPLRLTHLLPHLSYLMHPLALALRGSPELASQGLRTLELCIDNLTPDFLDPTLNTVLRELMEALHSHLKPLPANHHHAHTTIRVLGKLGGRNRRLLSKEPLLEYNSVARPASIILSFGGTNEPVDLGAMSSFAALTLLKTPPPNPYCGYAYTFLETCINSLLHEHNFNEAQATVFVRCFEAILDAIHIPEYSQDAQKFTRELSKVIFAMEIRKNATKEAGLKRYPTPLLSSYLEAIPHALARESLEDARRGQEIFTFIMQDLVAMIKEQAVNPQDVVPTLHQLANRFSAMCLEDSWVHKSAGCNGIRILTGTLDLGVKWVSDREVDFIRTLLHILKDLPHDLHRDVGEVTDVLKQVLRVSNADVGPLGDTPVTSRPKLLHLIGILFAELSSPNPVVRQAVQGCIELLVELTGKSAYELLLSHRDRMLTAIYTKPLRALSFPIQIGMIDAVRYCISLHPPLPELNDELLRLLHETLALADADDLNLGRGNLRQNGLEVIKLRVSCIKLLTASMPMTDFFTKQIQTRQRVTGVYFKSLYSPSQEVKEVAHEGLRMVLAHQSRLPKELLQTGLRPVLMNLADPKRLSVSGLEGLARLLELLINYFKVEIGHKLLDHFRIVADPQMLQASSRLPLPENEGITKLVQLANIFHLLPSTAHIFLENLVNAIVQTEAQMHFSDRSPFSEPLGKYLDRYPGEALDFFLKHLHFPRHVRTLRSILRARLAPNLERELASRTQSLVELCLKSNDKSLLIPGLSLFDEIADIQPSWTLENLHVVDVLVEVWRSERLELAQMDTMSSDVIHRHSLLLSIFKKTLQRTSQVDILFEVVDIYTRNLAMDLTRLTQFLYDHVALNRDLFYRRNVLARFLVWFEDSSASWAAKTYFLRFIVTPTIIVQANNSSKDGLLDSDFISAVHQTIWQPMIDDTTFTSADDMFKIELLHLTTVLVHRFPELLEDVKRDIIRCAWHYITSDDAVVKQTAYLLAARFFDAFDTPQKFILRAWTGLLRPPHTEGKALIKQALDILAPALPKSGANDVGYPQWAKTTRRLLAEEGNGFQQIIMIYQLLVRQPHLFYPVRALFIPHMVNSLTKLGLSGTASTESRALSIDICQVIFDWEQKPMDTESQPTTSRLPTWTTPLAFRETIVSFLVRLATAPAPLDPQSKNSLVSRALALLRQMVSPAGWSDVTVKLNYFSRALEQLELDSESHLNQALSTAKVLQVVTSDKDDAWFVANSTILQSLVRKGLMTDEPDLHDTLYPIFDRLLRLFPLPDRDEKQGEMSDFHNFVYTAIEDGLSSTSAIRGILLMLNSVVQVAAERIQPFSASLLRLLSRLAKDHVNSAPNANGFDNVVRLITSIIDICKATIPHLGEHRKAFLGAFTALTEKSKSVSLCRHMLDVMREWVLGRNNTYPTMKDKLNILQKMTGFESRGEQLFHDYLELVYDIYVEPSLRRSDLTSRLEQCFLLGCRAKDTSLRERFMDLLDASIPRSPSSRLAYILGVQSWEPLADHNWIFLALHLLLGSVDVEAPLIPERKLAFDPLAGYLSARQKAASIVRPMQRLTFLDPHSAHDVWVSVFSVAWKSLSRREQADMTLHMINLLSKDYHLKQAELRPNVIQTLLSGVRACNPPMTLPPHLVKYLAKTYGAWHVSLELLEQSVDHVRDDDSGVRDAVYDSLAEVYAELGEEDMFYGLWRRRCLHLETNVGIAFEQNGMWEQASHTYEMAQTKAKHGTIAFSETEYCLWEDHWMLSAEKLQQWDTLYELAKSEGNIELMLESAWRIKDWTEQRETLEDQINQLPDVATPRRRVFEAFIALLKLPGALDKNTEFTKILEDAMQLSLRKWVGLPPHLSVAHVPLLQHFQQFVELQEAVQIFGSLSTTNAQNLEKKSSDLKMVLQAWRERLPNLQDDISIWSDLVAWRQNVFNAINKAYIPLISNNNQSSNTSTTNFNTAGYRGYHETAWIINRFAHVARKHDLLDVCFSSLNKIYTLPNIEISEAFLKLREQARCHYQKPSDLVAGLEVINNTNLMYFSNPQKAEFFTLKGMFHARGGRNDDANHAFAQAVQMDMMQAKAWAEWGRYNDRMFKEHPTEMSHAANAVSCYLQAAGQYKNRKSRPLLTRVLWLLSVDDTNFTISRAFDTYKGEAAFWYWISLIPQLCLSINQREAKQARYILLNLAKLFPQALFFPLRTTKEDMVFVKKQAAVAAAAARAFNANHNAAVNGAKRGDGDQVMQDANGEVSSEIAKRDTGVADASGSQQSSQSSQGDTTSANLPTSQMALHTPTEGQPTFAIRHAWEHVEEVVQILKTAFPLLILTMETTVDQILQRFKATPEEEIYRLICMLLQDAIQNYVMRTNAPDDDGQLAPHTISNITKMATNLAGPMRKEYEDDFLKSKPTHYEYIRRLQRWRDRQEKHLDSRPRFQSLDLLSHYLTEFQYSKFDDIEVPGQYTEDKDSNQNFIHIQRFGPKFENCRSHGYCWKRFTVHGNDHSRTSFSVQLPSGRHCRREERVMQVFRMFNGALSRKKEARKRNLNFHIPAAVSCSPSLRLLQNDSSYVTLGDIYDRHCEEHGITREDPILVSGEKVKRVLLDFKQSTGRVPNKTEYFTLRKDIMDEVVAKLVPDDVLTKYMTCVMEGPSDLWRMRKQFALQVAATSFMTYVFCLTSRSPSRFHISRSTGLIAMSELLPGVASQAPVFASNDAVPFRLTPNMQRFIGPILTEGLLTTSILAIARCLTEPDFGLDQQLCLFARDEVMTWLHGRGQPWTFDLSFRTNVAANIEGVVKRAEVMACKVERDHATTTNSSNPGPTPVVQTVTNLISTATNPMQLMRMTEIYHPWF</sequence>
<evidence type="ECO:0000313" key="6">
    <source>
        <dbReference type="EMBL" id="KIO12997.1"/>
    </source>
</evidence>
<reference evidence="6 7" key="1">
    <citation type="submission" date="2014-04" db="EMBL/GenBank/DDBJ databases">
        <authorList>
            <consortium name="DOE Joint Genome Institute"/>
            <person name="Kuo A."/>
            <person name="Kohler A."/>
            <person name="Costa M.D."/>
            <person name="Nagy L.G."/>
            <person name="Floudas D."/>
            <person name="Copeland A."/>
            <person name="Barry K.W."/>
            <person name="Cichocki N."/>
            <person name="Veneault-Fourrey C."/>
            <person name="LaButti K."/>
            <person name="Lindquist E.A."/>
            <person name="Lipzen A."/>
            <person name="Lundell T."/>
            <person name="Morin E."/>
            <person name="Murat C."/>
            <person name="Sun H."/>
            <person name="Tunlid A."/>
            <person name="Henrissat B."/>
            <person name="Grigoriev I.V."/>
            <person name="Hibbett D.S."/>
            <person name="Martin F."/>
            <person name="Nordberg H.P."/>
            <person name="Cantor M.N."/>
            <person name="Hua S.X."/>
        </authorList>
    </citation>
    <scope>NUCLEOTIDE SEQUENCE [LARGE SCALE GENOMIC DNA]</scope>
    <source>
        <strain evidence="6 7">Marx 270</strain>
    </source>
</reference>
<accession>A0A0C3KTW3</accession>
<feature type="region of interest" description="Disordered" evidence="3">
    <location>
        <begin position="2960"/>
        <end position="2987"/>
    </location>
</feature>
<dbReference type="InterPro" id="IPR050517">
    <property type="entry name" value="DDR_Repair_Kinase"/>
</dbReference>
<feature type="domain" description="FAT" evidence="5">
    <location>
        <begin position="2351"/>
        <end position="2908"/>
    </location>
</feature>
<dbReference type="SMART" id="SM00146">
    <property type="entry name" value="PI3Kc"/>
    <property type="match status" value="1"/>
</dbReference>
<keyword evidence="7" id="KW-1185">Reference proteome</keyword>
<dbReference type="HOGENOM" id="CLU_000129_1_0_1"/>
<dbReference type="PANTHER" id="PTHR11139">
    <property type="entry name" value="ATAXIA TELANGIECTASIA MUTATED ATM -RELATED"/>
    <property type="match status" value="1"/>
</dbReference>
<evidence type="ECO:0000256" key="2">
    <source>
        <dbReference type="PROSITE-ProRule" id="PRU00103"/>
    </source>
</evidence>
<dbReference type="GO" id="GO:0005634">
    <property type="term" value="C:nucleus"/>
    <property type="evidence" value="ECO:0007669"/>
    <property type="project" value="TreeGrafter"/>
</dbReference>
<dbReference type="GO" id="GO:0006355">
    <property type="term" value="P:regulation of DNA-templated transcription"/>
    <property type="evidence" value="ECO:0007669"/>
    <property type="project" value="TreeGrafter"/>
</dbReference>
<evidence type="ECO:0000259" key="5">
    <source>
        <dbReference type="PROSITE" id="PS51189"/>
    </source>
</evidence>
<reference evidence="7" key="2">
    <citation type="submission" date="2015-01" db="EMBL/GenBank/DDBJ databases">
        <title>Evolutionary Origins and Diversification of the Mycorrhizal Mutualists.</title>
        <authorList>
            <consortium name="DOE Joint Genome Institute"/>
            <consortium name="Mycorrhizal Genomics Consortium"/>
            <person name="Kohler A."/>
            <person name="Kuo A."/>
            <person name="Nagy L.G."/>
            <person name="Floudas D."/>
            <person name="Copeland A."/>
            <person name="Barry K.W."/>
            <person name="Cichocki N."/>
            <person name="Veneault-Fourrey C."/>
            <person name="LaButti K."/>
            <person name="Lindquist E.A."/>
            <person name="Lipzen A."/>
            <person name="Lundell T."/>
            <person name="Morin E."/>
            <person name="Murat C."/>
            <person name="Riley R."/>
            <person name="Ohm R."/>
            <person name="Sun H."/>
            <person name="Tunlid A."/>
            <person name="Henrissat B."/>
            <person name="Grigoriev I.V."/>
            <person name="Hibbett D.S."/>
            <person name="Martin F."/>
        </authorList>
    </citation>
    <scope>NUCLEOTIDE SEQUENCE [LARGE SCALE GENOMIC DNA]</scope>
    <source>
        <strain evidence="7">Marx 270</strain>
    </source>
</reference>